<name>A0A0N5CG77_STREA</name>
<dbReference type="InterPro" id="IPR008974">
    <property type="entry name" value="TRAF-like"/>
</dbReference>
<keyword evidence="3" id="KW-1185">Reference proteome</keyword>
<dbReference type="SUPFAM" id="SSF49599">
    <property type="entry name" value="TRAF domain-like"/>
    <property type="match status" value="1"/>
</dbReference>
<dbReference type="InterPro" id="IPR002083">
    <property type="entry name" value="MATH/TRAF_dom"/>
</dbReference>
<evidence type="ECO:0000313" key="4">
    <source>
        <dbReference type="WBParaSite" id="SPAL_0001685600.1"/>
    </source>
</evidence>
<dbReference type="SUPFAM" id="SSF54695">
    <property type="entry name" value="POZ domain"/>
    <property type="match status" value="1"/>
</dbReference>
<feature type="domain" description="BTB" evidence="1">
    <location>
        <begin position="173"/>
        <end position="240"/>
    </location>
</feature>
<sequence length="368" mass="42800">MDQKRKREINDISTDDSHNIIRKIYRFSFVYSIQKFSLRTEKTGESLTSPTFVTGWKKRSEWCLNETKKLRAFLRFSILNEKEDEENVVDDRKVVYFDKNNGFGIPKFIKKDFLLDKSNGLLVNDKLTILFTGVIAFYKSDNQNNPETPKQVTIPQSKLSLDYGDMFDSPLFTDCIIKIGDTEIKVHKAVLAARSPVFYDTFNTTLEKSQTNIIEIEDFRVEVVREMLKYIYTDEVSNIQNMASEVLVIADKYKLDRLKAISEYSLGNSLTTENVLECLALSDNYSTESLKDCCLEFILENAGWLARTKKWKKFVLAHPLLLERLNCDDSLFFSLPIFLNTSLLTKEISVNQVNTWFFLFLYKSQSFK</sequence>
<dbReference type="Gene3D" id="2.60.210.10">
    <property type="entry name" value="Apoptosis, Tumor Necrosis Factor Receptor Associated Protein 2, Chain A"/>
    <property type="match status" value="1"/>
</dbReference>
<organism evidence="3 4">
    <name type="scientific">Strongyloides papillosus</name>
    <name type="common">Intestinal threadworm</name>
    <dbReference type="NCBI Taxonomy" id="174720"/>
    <lineage>
        <taxon>Eukaryota</taxon>
        <taxon>Metazoa</taxon>
        <taxon>Ecdysozoa</taxon>
        <taxon>Nematoda</taxon>
        <taxon>Chromadorea</taxon>
        <taxon>Rhabditida</taxon>
        <taxon>Tylenchina</taxon>
        <taxon>Panagrolaimomorpha</taxon>
        <taxon>Strongyloidoidea</taxon>
        <taxon>Strongyloididae</taxon>
        <taxon>Strongyloides</taxon>
    </lineage>
</organism>
<dbReference type="PANTHER" id="PTHR24413">
    <property type="entry name" value="SPECKLE-TYPE POZ PROTEIN"/>
    <property type="match status" value="1"/>
</dbReference>
<dbReference type="InterPro" id="IPR000210">
    <property type="entry name" value="BTB/POZ_dom"/>
</dbReference>
<dbReference type="InterPro" id="IPR011333">
    <property type="entry name" value="SKP1/BTB/POZ_sf"/>
</dbReference>
<dbReference type="Pfam" id="PF22486">
    <property type="entry name" value="MATH_2"/>
    <property type="match status" value="1"/>
</dbReference>
<dbReference type="AlphaFoldDB" id="A0A0N5CG77"/>
<evidence type="ECO:0000259" key="1">
    <source>
        <dbReference type="PROSITE" id="PS50097"/>
    </source>
</evidence>
<dbReference type="Gene3D" id="1.25.40.420">
    <property type="match status" value="1"/>
</dbReference>
<dbReference type="PROSITE" id="PS50097">
    <property type="entry name" value="BTB"/>
    <property type="match status" value="1"/>
</dbReference>
<dbReference type="PROSITE" id="PS50144">
    <property type="entry name" value="MATH"/>
    <property type="match status" value="1"/>
</dbReference>
<dbReference type="WBParaSite" id="SPAL_0001685600.1">
    <property type="protein sequence ID" value="SPAL_0001685600.1"/>
    <property type="gene ID" value="SPAL_0001685600"/>
</dbReference>
<dbReference type="Pfam" id="PF00651">
    <property type="entry name" value="BTB"/>
    <property type="match status" value="1"/>
</dbReference>
<dbReference type="STRING" id="174720.A0A0N5CG77"/>
<accession>A0A0N5CG77</accession>
<dbReference type="Gene3D" id="3.30.710.10">
    <property type="entry name" value="Potassium Channel Kv1.1, Chain A"/>
    <property type="match status" value="1"/>
</dbReference>
<evidence type="ECO:0000259" key="2">
    <source>
        <dbReference type="PROSITE" id="PS50144"/>
    </source>
</evidence>
<dbReference type="GO" id="GO:0030163">
    <property type="term" value="P:protein catabolic process"/>
    <property type="evidence" value="ECO:0007669"/>
    <property type="project" value="UniProtKB-ARBA"/>
</dbReference>
<reference evidence="4" key="1">
    <citation type="submission" date="2017-02" db="UniProtKB">
        <authorList>
            <consortium name="WormBaseParasite"/>
        </authorList>
    </citation>
    <scope>IDENTIFICATION</scope>
</reference>
<dbReference type="SMART" id="SM00225">
    <property type="entry name" value="BTB"/>
    <property type="match status" value="1"/>
</dbReference>
<feature type="domain" description="MATH" evidence="2">
    <location>
        <begin position="26"/>
        <end position="133"/>
    </location>
</feature>
<dbReference type="Proteomes" id="UP000046392">
    <property type="component" value="Unplaced"/>
</dbReference>
<proteinExistence type="predicted"/>
<evidence type="ECO:0000313" key="3">
    <source>
        <dbReference type="Proteomes" id="UP000046392"/>
    </source>
</evidence>
<protein>
    <submittedName>
        <fullName evidence="4">BTB domain-containing protein</fullName>
    </submittedName>
</protein>